<comment type="caution">
    <text evidence="1">The sequence shown here is derived from an EMBL/GenBank/DDBJ whole genome shotgun (WGS) entry which is preliminary data.</text>
</comment>
<gene>
    <name evidence="1" type="ORF">ACFO6W_04835</name>
</gene>
<dbReference type="Proteomes" id="UP001596023">
    <property type="component" value="Unassembled WGS sequence"/>
</dbReference>
<dbReference type="RefSeq" id="WP_379994239.1">
    <property type="nucleotide sequence ID" value="NZ_JBHSGN010000043.1"/>
</dbReference>
<sequence>MDSVDFIKNNWYSAVYESGFSIIFKAVEESDKSLSFCRKDGIIVDNLPEGYQKIVSYGILEPDYK</sequence>
<evidence type="ECO:0000313" key="2">
    <source>
        <dbReference type="Proteomes" id="UP001596023"/>
    </source>
</evidence>
<proteinExistence type="predicted"/>
<organism evidence="1 2">
    <name type="scientific">Dysgonomonas termitidis</name>
    <dbReference type="NCBI Taxonomy" id="1516126"/>
    <lineage>
        <taxon>Bacteria</taxon>
        <taxon>Pseudomonadati</taxon>
        <taxon>Bacteroidota</taxon>
        <taxon>Bacteroidia</taxon>
        <taxon>Bacteroidales</taxon>
        <taxon>Dysgonomonadaceae</taxon>
        <taxon>Dysgonomonas</taxon>
    </lineage>
</organism>
<protein>
    <submittedName>
        <fullName evidence="1">Uncharacterized protein</fullName>
    </submittedName>
</protein>
<dbReference type="EMBL" id="JBHSGN010000043">
    <property type="protein sequence ID" value="MFC4673010.1"/>
    <property type="molecule type" value="Genomic_DNA"/>
</dbReference>
<keyword evidence="2" id="KW-1185">Reference proteome</keyword>
<name>A0ABV9KSS1_9BACT</name>
<accession>A0ABV9KSS1</accession>
<reference evidence="2" key="1">
    <citation type="journal article" date="2019" name="Int. J. Syst. Evol. Microbiol.">
        <title>The Global Catalogue of Microorganisms (GCM) 10K type strain sequencing project: providing services to taxonomists for standard genome sequencing and annotation.</title>
        <authorList>
            <consortium name="The Broad Institute Genomics Platform"/>
            <consortium name="The Broad Institute Genome Sequencing Center for Infectious Disease"/>
            <person name="Wu L."/>
            <person name="Ma J."/>
        </authorList>
    </citation>
    <scope>NUCLEOTIDE SEQUENCE [LARGE SCALE GENOMIC DNA]</scope>
    <source>
        <strain evidence="2">CCUG 66188</strain>
    </source>
</reference>
<evidence type="ECO:0000313" key="1">
    <source>
        <dbReference type="EMBL" id="MFC4673010.1"/>
    </source>
</evidence>